<accession>A0A1D9M8Y7</accession>
<dbReference type="RefSeq" id="WP_071165418.1">
    <property type="nucleotide sequence ID" value="NZ_CP017781.1"/>
</dbReference>
<dbReference type="PANTHER" id="PTHR13847">
    <property type="entry name" value="SARCOSINE DEHYDROGENASE-RELATED"/>
    <property type="match status" value="1"/>
</dbReference>
<organism evidence="3 4">
    <name type="scientific">Rhodobacter xanthinilyticus</name>
    <dbReference type="NCBI Taxonomy" id="1850250"/>
    <lineage>
        <taxon>Bacteria</taxon>
        <taxon>Pseudomonadati</taxon>
        <taxon>Pseudomonadota</taxon>
        <taxon>Alphaproteobacteria</taxon>
        <taxon>Rhodobacterales</taxon>
        <taxon>Rhodobacter group</taxon>
        <taxon>Rhodobacter</taxon>
    </lineage>
</organism>
<dbReference type="STRING" id="1850250.LPB142_02510"/>
<dbReference type="Gene3D" id="3.50.50.60">
    <property type="entry name" value="FAD/NAD(P)-binding domain"/>
    <property type="match status" value="1"/>
</dbReference>
<dbReference type="Proteomes" id="UP000176562">
    <property type="component" value="Chromosome"/>
</dbReference>
<dbReference type="SUPFAM" id="SSF51905">
    <property type="entry name" value="FAD/NAD(P)-binding domain"/>
    <property type="match status" value="1"/>
</dbReference>
<dbReference type="InterPro" id="IPR036188">
    <property type="entry name" value="FAD/NAD-bd_sf"/>
</dbReference>
<dbReference type="GO" id="GO:0016491">
    <property type="term" value="F:oxidoreductase activity"/>
    <property type="evidence" value="ECO:0007669"/>
    <property type="project" value="UniProtKB-KW"/>
</dbReference>
<feature type="domain" description="FAD dependent oxidoreductase" evidence="2">
    <location>
        <begin position="32"/>
        <end position="382"/>
    </location>
</feature>
<dbReference type="KEGG" id="rhp:LPB142_02510"/>
<keyword evidence="1" id="KW-0560">Oxidoreductase</keyword>
<reference evidence="3 4" key="1">
    <citation type="submission" date="2016-10" db="EMBL/GenBank/DDBJ databases">
        <title>Rhodobacter sp. LPB0142, isolated from sea water.</title>
        <authorList>
            <person name="Kim E."/>
            <person name="Yi H."/>
        </authorList>
    </citation>
    <scope>NUCLEOTIDE SEQUENCE [LARGE SCALE GENOMIC DNA]</scope>
    <source>
        <strain evidence="3 4">LPB0142</strain>
    </source>
</reference>
<dbReference type="GO" id="GO:0005737">
    <property type="term" value="C:cytoplasm"/>
    <property type="evidence" value="ECO:0007669"/>
    <property type="project" value="TreeGrafter"/>
</dbReference>
<proteinExistence type="predicted"/>
<evidence type="ECO:0000259" key="2">
    <source>
        <dbReference type="Pfam" id="PF01266"/>
    </source>
</evidence>
<dbReference type="Pfam" id="PF01266">
    <property type="entry name" value="DAO"/>
    <property type="match status" value="1"/>
</dbReference>
<dbReference type="EMBL" id="CP017781">
    <property type="protein sequence ID" value="AOZ68324.1"/>
    <property type="molecule type" value="Genomic_DNA"/>
</dbReference>
<evidence type="ECO:0000313" key="4">
    <source>
        <dbReference type="Proteomes" id="UP000176562"/>
    </source>
</evidence>
<evidence type="ECO:0000313" key="3">
    <source>
        <dbReference type="EMBL" id="AOZ68324.1"/>
    </source>
</evidence>
<keyword evidence="4" id="KW-1185">Reference proteome</keyword>
<dbReference type="PANTHER" id="PTHR13847:SF275">
    <property type="entry name" value="GAMMA-GLUTAMYLPUTRESCINE OXIDOREDUCTASE"/>
    <property type="match status" value="1"/>
</dbReference>
<gene>
    <name evidence="3" type="ORF">LPB142_02510</name>
</gene>
<evidence type="ECO:0000256" key="1">
    <source>
        <dbReference type="ARBA" id="ARBA00023002"/>
    </source>
</evidence>
<dbReference type="Gene3D" id="3.30.9.10">
    <property type="entry name" value="D-Amino Acid Oxidase, subunit A, domain 2"/>
    <property type="match status" value="1"/>
</dbReference>
<protein>
    <submittedName>
        <fullName evidence="3">FAD-dependent oxidoreductase</fullName>
    </submittedName>
</protein>
<dbReference type="AlphaFoldDB" id="A0A1D9M8Y7"/>
<dbReference type="InterPro" id="IPR006076">
    <property type="entry name" value="FAD-dep_OxRdtase"/>
</dbReference>
<name>A0A1D9M8Y7_9RHOB</name>
<sequence length="427" mass="45349">MLNDPLSHGLWELSAPPAPALTALSGAAETEVAIIGAGYTGLSAALHLAQAGVSVTILEAVEPGFGGAGRNVGLVNAGMWVMPEELPNALGAEYGARLLEFLGNAPGEVFSIVKRHGLDCEAVHNGTLHLAVGRKGLAEVSDRMRQWQARGAPVELLDAAETRRRVGGGRYRGALLDHRAGTIQPLAYARGLAHAAIKAGAVIHASSPVSGIARAGADWVLRTPGGTMKAKWLIPASDAYTEKVFPEIVQEQVILPYFNMSTPVLPEALRAAILPGGEGCWDTPDVLSSFRMDKMGRLVFGSVGRLGGLDRATHRAWALRAMHKIFPQLAGVGFETEWWGRIGMTANNLPRLHVFGERALTFCGYNGRGIAPGTVFGKALARHILCDLPLEAMPLPVTKVETAALREAKFAYYAAGAGLKHFVSDRV</sequence>